<organism evidence="5 6">
    <name type="scientific">Strongylus vulgaris</name>
    <name type="common">Blood worm</name>
    <dbReference type="NCBI Taxonomy" id="40348"/>
    <lineage>
        <taxon>Eukaryota</taxon>
        <taxon>Metazoa</taxon>
        <taxon>Ecdysozoa</taxon>
        <taxon>Nematoda</taxon>
        <taxon>Chromadorea</taxon>
        <taxon>Rhabditida</taxon>
        <taxon>Rhabditina</taxon>
        <taxon>Rhabditomorpha</taxon>
        <taxon>Strongyloidea</taxon>
        <taxon>Strongylidae</taxon>
        <taxon>Strongylus</taxon>
    </lineage>
</organism>
<evidence type="ECO:0000259" key="4">
    <source>
        <dbReference type="PROSITE" id="PS50835"/>
    </source>
</evidence>
<dbReference type="SUPFAM" id="SSF48726">
    <property type="entry name" value="Immunoglobulin"/>
    <property type="match status" value="3"/>
</dbReference>
<gene>
    <name evidence="5" type="ORF">SVUK_LOCUS12396</name>
</gene>
<accession>A0A3P7LE02</accession>
<keyword evidence="1" id="KW-0732">Signal</keyword>
<dbReference type="SMART" id="SM00409">
    <property type="entry name" value="IG"/>
    <property type="match status" value="2"/>
</dbReference>
<evidence type="ECO:0000256" key="2">
    <source>
        <dbReference type="ARBA" id="ARBA00023157"/>
    </source>
</evidence>
<dbReference type="GO" id="GO:0030424">
    <property type="term" value="C:axon"/>
    <property type="evidence" value="ECO:0007669"/>
    <property type="project" value="TreeGrafter"/>
</dbReference>
<dbReference type="InterPro" id="IPR013098">
    <property type="entry name" value="Ig_I-set"/>
</dbReference>
<dbReference type="OrthoDB" id="504170at2759"/>
<dbReference type="GO" id="GO:0043025">
    <property type="term" value="C:neuronal cell body"/>
    <property type="evidence" value="ECO:0007669"/>
    <property type="project" value="TreeGrafter"/>
</dbReference>
<name>A0A3P7LE02_STRVU</name>
<keyword evidence="2" id="KW-1015">Disulfide bond</keyword>
<dbReference type="PANTHER" id="PTHR45080">
    <property type="entry name" value="CONTACTIN 5"/>
    <property type="match status" value="1"/>
</dbReference>
<evidence type="ECO:0000256" key="3">
    <source>
        <dbReference type="ARBA" id="ARBA00023319"/>
    </source>
</evidence>
<protein>
    <recommendedName>
        <fullName evidence="4">Ig-like domain-containing protein</fullName>
    </recommendedName>
</protein>
<feature type="domain" description="Ig-like" evidence="4">
    <location>
        <begin position="133"/>
        <end position="201"/>
    </location>
</feature>
<dbReference type="InterPro" id="IPR003599">
    <property type="entry name" value="Ig_sub"/>
</dbReference>
<evidence type="ECO:0000313" key="6">
    <source>
        <dbReference type="Proteomes" id="UP000270094"/>
    </source>
</evidence>
<dbReference type="InterPro" id="IPR007110">
    <property type="entry name" value="Ig-like_dom"/>
</dbReference>
<proteinExistence type="predicted"/>
<dbReference type="GO" id="GO:0007156">
    <property type="term" value="P:homophilic cell adhesion via plasma membrane adhesion molecules"/>
    <property type="evidence" value="ECO:0007669"/>
    <property type="project" value="TreeGrafter"/>
</dbReference>
<dbReference type="GO" id="GO:0050808">
    <property type="term" value="P:synapse organization"/>
    <property type="evidence" value="ECO:0007669"/>
    <property type="project" value="TreeGrafter"/>
</dbReference>
<dbReference type="InterPro" id="IPR050958">
    <property type="entry name" value="Cell_Adh-Cytoskel_Orgn"/>
</dbReference>
<dbReference type="Gene3D" id="2.60.40.10">
    <property type="entry name" value="Immunoglobulins"/>
    <property type="match status" value="3"/>
</dbReference>
<dbReference type="InterPro" id="IPR013783">
    <property type="entry name" value="Ig-like_fold"/>
</dbReference>
<dbReference type="GO" id="GO:0008046">
    <property type="term" value="F:axon guidance receptor activity"/>
    <property type="evidence" value="ECO:0007669"/>
    <property type="project" value="TreeGrafter"/>
</dbReference>
<dbReference type="EMBL" id="UYYB01099121">
    <property type="protein sequence ID" value="VDM77398.1"/>
    <property type="molecule type" value="Genomic_DNA"/>
</dbReference>
<dbReference type="Proteomes" id="UP000270094">
    <property type="component" value="Unassembled WGS sequence"/>
</dbReference>
<keyword evidence="6" id="KW-1185">Reference proteome</keyword>
<dbReference type="GO" id="GO:0005886">
    <property type="term" value="C:plasma membrane"/>
    <property type="evidence" value="ECO:0007669"/>
    <property type="project" value="TreeGrafter"/>
</dbReference>
<evidence type="ECO:0000256" key="1">
    <source>
        <dbReference type="ARBA" id="ARBA00022729"/>
    </source>
</evidence>
<sequence length="417" mass="45403">MLEALLGVNRNNPPEPNAPSALVVGDISVLIIHKVNNTDDGVYKCEATNECGTVVTAANVTIGDIRCHFDTSFPEISEAEAGEDIKSVESTDSGTYRCETSDGRSKTEGELHIKETKSHIILGPQDQVITRCGDTATLSCELSHPSAVIKWFKNGKEIWQQASKYSLTNEGCTSKLEILNFERSDIGDYHAALDEEELSVPAHISLEVPPAIEVEEGIKDKVLVKAHDELDFHVKISGEPAPSVTILHNNSQIKERALVKVDGETIRIRMKNLTLVDSGIVSISAESSNGTAKEEFEICVLDVPSAPLQASIQQRSIDVKHQKQPECEDMRDNETKDAVTKIELEEVGAGKAVKVRNESDAAPTSTRKRGAPILSPVSDVVTVKTGEPAKISVNVEGSMDVHCLWKKDGNSIMVRYL</sequence>
<dbReference type="PANTHER" id="PTHR45080:SF8">
    <property type="entry name" value="IG-LIKE DOMAIN-CONTAINING PROTEIN"/>
    <property type="match status" value="1"/>
</dbReference>
<dbReference type="Pfam" id="PF07679">
    <property type="entry name" value="I-set"/>
    <property type="match status" value="3"/>
</dbReference>
<dbReference type="AlphaFoldDB" id="A0A3P7LE02"/>
<evidence type="ECO:0000313" key="5">
    <source>
        <dbReference type="EMBL" id="VDM77398.1"/>
    </source>
</evidence>
<keyword evidence="3" id="KW-0393">Immunoglobulin domain</keyword>
<dbReference type="InterPro" id="IPR036179">
    <property type="entry name" value="Ig-like_dom_sf"/>
</dbReference>
<reference evidence="5 6" key="1">
    <citation type="submission" date="2018-11" db="EMBL/GenBank/DDBJ databases">
        <authorList>
            <consortium name="Pathogen Informatics"/>
        </authorList>
    </citation>
    <scope>NUCLEOTIDE SEQUENCE [LARGE SCALE GENOMIC DNA]</scope>
</reference>
<dbReference type="PROSITE" id="PS50835">
    <property type="entry name" value="IG_LIKE"/>
    <property type="match status" value="1"/>
</dbReference>